<dbReference type="InterPro" id="IPR007300">
    <property type="entry name" value="CidB/LrgB"/>
</dbReference>
<gene>
    <name evidence="5" type="ORF">B7C51_06645</name>
</gene>
<dbReference type="AlphaFoldDB" id="A0A1V0UR31"/>
<proteinExistence type="predicted"/>
<evidence type="ECO:0000313" key="6">
    <source>
        <dbReference type="Proteomes" id="UP000192727"/>
    </source>
</evidence>
<dbReference type="GO" id="GO:0016020">
    <property type="term" value="C:membrane"/>
    <property type="evidence" value="ECO:0007669"/>
    <property type="project" value="UniProtKB-SubCell"/>
</dbReference>
<dbReference type="EMBL" id="CP020557">
    <property type="protein sequence ID" value="ARF67567.1"/>
    <property type="molecule type" value="Genomic_DNA"/>
</dbReference>
<protein>
    <submittedName>
        <fullName evidence="5">CidB/LrgB family autolysis modulator</fullName>
    </submittedName>
</protein>
<dbReference type="Proteomes" id="UP000192727">
    <property type="component" value="Chromosome"/>
</dbReference>
<evidence type="ECO:0000256" key="3">
    <source>
        <dbReference type="ARBA" id="ARBA00022989"/>
    </source>
</evidence>
<evidence type="ECO:0000256" key="1">
    <source>
        <dbReference type="ARBA" id="ARBA00004141"/>
    </source>
</evidence>
<keyword evidence="3" id="KW-1133">Transmembrane helix</keyword>
<accession>A0A1V0UR31</accession>
<dbReference type="PANTHER" id="PTHR30249:SF3">
    <property type="entry name" value="MUREIN HYDROLASE EXPORT REGULATOR"/>
    <property type="match status" value="1"/>
</dbReference>
<sequence>MIMASIACFLLTVVGFFGFQHLYKRTKKWYFTPLLAVPALLIVFLLLTDIPLTAYNQGTKWLSNMLQPATVAFAIPLYKFYPLLKKHAAEIISSVLLGSAVAVVTSVLLLHVIKASPQMIESMIPRSITTPIAMKVSESLGGIPAITAAFVILTGIIGSMIGPIVIEKFRIRGNISRGVLLGMGAHGAGTSKAYELGNVEGAIASVSMIIAALATLMVIPISGFLN</sequence>
<evidence type="ECO:0000313" key="5">
    <source>
        <dbReference type="EMBL" id="ARF67567.1"/>
    </source>
</evidence>
<dbReference type="PANTHER" id="PTHR30249">
    <property type="entry name" value="PUTATIVE SEROTONIN TRANSPORTER"/>
    <property type="match status" value="1"/>
</dbReference>
<keyword evidence="2" id="KW-0812">Transmembrane</keyword>
<dbReference type="Pfam" id="PF04172">
    <property type="entry name" value="LrgB"/>
    <property type="match status" value="1"/>
</dbReference>
<organism evidence="5 6">
    <name type="scientific">Paenibacillus larvae subsp. pulvifaciens</name>
    <dbReference type="NCBI Taxonomy" id="1477"/>
    <lineage>
        <taxon>Bacteria</taxon>
        <taxon>Bacillati</taxon>
        <taxon>Bacillota</taxon>
        <taxon>Bacilli</taxon>
        <taxon>Bacillales</taxon>
        <taxon>Paenibacillaceae</taxon>
        <taxon>Paenibacillus</taxon>
    </lineage>
</organism>
<evidence type="ECO:0000256" key="4">
    <source>
        <dbReference type="ARBA" id="ARBA00023136"/>
    </source>
</evidence>
<name>A0A1V0UR31_9BACL</name>
<reference evidence="5 6" key="1">
    <citation type="submission" date="2017-03" db="EMBL/GenBank/DDBJ databases">
        <title>Paenibacillus larvae genome sequencing.</title>
        <authorList>
            <person name="Dingman D.W."/>
        </authorList>
    </citation>
    <scope>NUCLEOTIDE SEQUENCE [LARGE SCALE GENOMIC DNA]</scope>
    <source>
        <strain evidence="5 6">SAG 10367</strain>
    </source>
</reference>
<keyword evidence="4" id="KW-0472">Membrane</keyword>
<evidence type="ECO:0000256" key="2">
    <source>
        <dbReference type="ARBA" id="ARBA00022692"/>
    </source>
</evidence>
<comment type="subcellular location">
    <subcellularLocation>
        <location evidence="1">Membrane</location>
        <topology evidence="1">Multi-pass membrane protein</topology>
    </subcellularLocation>
</comment>